<evidence type="ECO:0000259" key="4">
    <source>
        <dbReference type="PROSITE" id="PS51762"/>
    </source>
</evidence>
<sequence>MNNKVLLKSAIALGCGIASSFVSADWMTVEQSIQIDTARPTVDRVNRQYSVLVTVSNPTDSEITGPFRLVLKNPTLAVQNADGITSEGDSYIDISIESIASGGTTSVAVKFPLTRARIQFTAELQQDVPASGWTMVWNDEFDGTEVDTDKWGYEVNCWGGGNGEQQCYTDRPVNSWVDNGLLTIKAQRETFTGPAEVEGDMSNTATLPYTSARLRTKYKGDWTYGRFEIRAKLPYGQGTWPAIWMLPTDYVYGGWASSGEIDIMEAVNLKANSDEAGVPENTPEARTHGTLHYGNVWPGNVSSGAPYKLPNGANPADNFHEYALEWEKGEIRWYVDGVHFATHRASGWYNQYKNEEGLTVNGEEDAPFNERFHMLLNLAVGGAWAGNVNETGIDESVFPQTMQVDYVRVYECSVNPTDGTGCATIGDNPEIIEGNQPPEIVNPETGFGQESVFNLYIDELADGLTFESYNPDGSITIDQQAETDHGTVVNIDKAGPIGNVFFAYAPTADLARWEEFGVLTFDLKVNSVETGAELLVKLDSGWPNVSDYSVPLPTIGEWTTVRIPIKDIVAAGNRYSPGNFVNMAQVANPFVVEPTAAMNFSVDNVRYEFDLSHQDVATIFDEQDHAPFGINKYVANGSVDIEQVDAGDGTHGQVKQINFNTNESVVYFQTMLQRDLTPLKLDLSSFSYVEFDLNVVADPREERTFMVKMDCGSPCGSGDFPIAAPDIGVWTHYKIPVVDLNNNPGSSLNVFQVDTPLVVFPAWGNQQGVVMQVDNVQLTKGGDVVQPPPVPTDELVLFDDSLAQGWSLWDCCANASVSQITDPDGDHGEAIKVDFFGPSGTVSGLFASSVVDLTQLTNGTLEFDLKLVQQPNDTSAPMLIKIEALGGAFAQFELNQSLQGVDAQVGQWQHFTYRLSDLAAAGLDLSQVKIVMVFPAWGQAQGAVYHLDNVVFRSNDGSTLDTDGDGVVDNDDLCQATPAGATVDIDGCEISIPDADGDGVADPVDECPATPVGAVVDASGCSAPADSDGDGVTDEFDQCPNTPVAASVGENGCEIAIADADNDGVEDGVDQCPNTPAGTAVDSTGCDIPTDTITGFVQTSDHSLYFYANNNDWANVHYEVNDGGPLNVGMNRTDGQNIWEVNGLNPGDVITFSFTYWTNDGNGGGGATDTPNQTYTMISLPL</sequence>
<dbReference type="Gene3D" id="2.60.120.430">
    <property type="entry name" value="Galactose-binding lectin"/>
    <property type="match status" value="3"/>
</dbReference>
<dbReference type="SUPFAM" id="SSF49899">
    <property type="entry name" value="Concanavalin A-like lectins/glucanases"/>
    <property type="match status" value="1"/>
</dbReference>
<evidence type="ECO:0000256" key="3">
    <source>
        <dbReference type="SAM" id="SignalP"/>
    </source>
</evidence>
<dbReference type="GO" id="GO:0004553">
    <property type="term" value="F:hydrolase activity, hydrolyzing O-glycosyl compounds"/>
    <property type="evidence" value="ECO:0007669"/>
    <property type="project" value="InterPro"/>
</dbReference>
<organism evidence="6 7">
    <name type="scientific">Neptunicella marina</name>
    <dbReference type="NCBI Taxonomy" id="2125989"/>
    <lineage>
        <taxon>Bacteria</taxon>
        <taxon>Pseudomonadati</taxon>
        <taxon>Pseudomonadota</taxon>
        <taxon>Gammaproteobacteria</taxon>
        <taxon>Alteromonadales</taxon>
        <taxon>Alteromonadaceae</taxon>
        <taxon>Neptunicella</taxon>
    </lineage>
</organism>
<dbReference type="GO" id="GO:0007155">
    <property type="term" value="P:cell adhesion"/>
    <property type="evidence" value="ECO:0007669"/>
    <property type="project" value="InterPro"/>
</dbReference>
<dbReference type="Pfam" id="PF02412">
    <property type="entry name" value="TSP_3"/>
    <property type="match status" value="2"/>
</dbReference>
<dbReference type="PROSITE" id="PS00018">
    <property type="entry name" value="EF_HAND_1"/>
    <property type="match status" value="1"/>
</dbReference>
<dbReference type="Proteomes" id="UP000601768">
    <property type="component" value="Unassembled WGS sequence"/>
</dbReference>
<evidence type="ECO:0000256" key="2">
    <source>
        <dbReference type="ARBA" id="ARBA00022729"/>
    </source>
</evidence>
<dbReference type="InterPro" id="IPR008979">
    <property type="entry name" value="Galactose-bd-like_sf"/>
</dbReference>
<dbReference type="PROSITE" id="PS51762">
    <property type="entry name" value="GH16_2"/>
    <property type="match status" value="1"/>
</dbReference>
<dbReference type="GO" id="GO:0005975">
    <property type="term" value="P:carbohydrate metabolic process"/>
    <property type="evidence" value="ECO:0007669"/>
    <property type="project" value="InterPro"/>
</dbReference>
<dbReference type="Gene3D" id="4.10.1080.10">
    <property type="entry name" value="TSP type-3 repeat"/>
    <property type="match status" value="1"/>
</dbReference>
<dbReference type="InterPro" id="IPR028974">
    <property type="entry name" value="TSP_type-3_rpt"/>
</dbReference>
<gene>
    <name evidence="6" type="ORF">H8B19_05985</name>
</gene>
<dbReference type="Pfam" id="PF00722">
    <property type="entry name" value="Glyco_hydro_16"/>
    <property type="match status" value="1"/>
</dbReference>
<keyword evidence="7" id="KW-1185">Reference proteome</keyword>
<proteinExistence type="inferred from homology"/>
<evidence type="ECO:0000313" key="6">
    <source>
        <dbReference type="EMBL" id="MBC3765418.1"/>
    </source>
</evidence>
<dbReference type="SUPFAM" id="SSF49785">
    <property type="entry name" value="Galactose-binding domain-like"/>
    <property type="match status" value="3"/>
</dbReference>
<dbReference type="Pfam" id="PF22184">
    <property type="entry name" value="CBM_56"/>
    <property type="match status" value="1"/>
</dbReference>
<dbReference type="Gene3D" id="2.60.120.200">
    <property type="match status" value="1"/>
</dbReference>
<feature type="chain" id="PRO_5035157043" evidence="3">
    <location>
        <begin position="25"/>
        <end position="1182"/>
    </location>
</feature>
<evidence type="ECO:0000313" key="7">
    <source>
        <dbReference type="Proteomes" id="UP000601768"/>
    </source>
</evidence>
<dbReference type="PROSITE" id="PS52005">
    <property type="entry name" value="CBM56"/>
    <property type="match status" value="1"/>
</dbReference>
<feature type="domain" description="GH16" evidence="4">
    <location>
        <begin position="139"/>
        <end position="415"/>
    </location>
</feature>
<dbReference type="SUPFAM" id="SSF103647">
    <property type="entry name" value="TSP type-3 repeat"/>
    <property type="match status" value="1"/>
</dbReference>
<evidence type="ECO:0000256" key="1">
    <source>
        <dbReference type="ARBA" id="ARBA00006865"/>
    </source>
</evidence>
<dbReference type="RefSeq" id="WP_186505886.1">
    <property type="nucleotide sequence ID" value="NZ_JACNEP010000003.1"/>
</dbReference>
<protein>
    <submittedName>
        <fullName evidence="6">Family 16 glycosylhydrolase</fullName>
    </submittedName>
</protein>
<keyword evidence="2 3" id="KW-0732">Signal</keyword>
<feature type="domain" description="CBM56" evidence="5">
    <location>
        <begin position="1082"/>
        <end position="1177"/>
    </location>
</feature>
<name>A0A8J6IU10_9ALTE</name>
<dbReference type="PANTHER" id="PTHR10963:SF55">
    <property type="entry name" value="GLYCOSIDE HYDROLASE FAMILY 16 PROTEIN"/>
    <property type="match status" value="1"/>
</dbReference>
<dbReference type="PANTHER" id="PTHR10963">
    <property type="entry name" value="GLYCOSYL HYDROLASE-RELATED"/>
    <property type="match status" value="1"/>
</dbReference>
<evidence type="ECO:0000259" key="5">
    <source>
        <dbReference type="PROSITE" id="PS52005"/>
    </source>
</evidence>
<dbReference type="InterPro" id="IPR047569">
    <property type="entry name" value="CBM56"/>
</dbReference>
<comment type="caution">
    <text evidence="6">The sequence shown here is derived from an EMBL/GenBank/DDBJ whole genome shotgun (WGS) entry which is preliminary data.</text>
</comment>
<dbReference type="InterPro" id="IPR000757">
    <property type="entry name" value="Beta-glucanase-like"/>
</dbReference>
<dbReference type="InterPro" id="IPR018247">
    <property type="entry name" value="EF_Hand_1_Ca_BS"/>
</dbReference>
<dbReference type="InterPro" id="IPR013320">
    <property type="entry name" value="ConA-like_dom_sf"/>
</dbReference>
<dbReference type="InterPro" id="IPR050546">
    <property type="entry name" value="Glycosyl_Hydrlase_16"/>
</dbReference>
<dbReference type="CDD" id="cd08023">
    <property type="entry name" value="GH16_laminarinase_like"/>
    <property type="match status" value="1"/>
</dbReference>
<feature type="signal peptide" evidence="3">
    <location>
        <begin position="1"/>
        <end position="24"/>
    </location>
</feature>
<dbReference type="AlphaFoldDB" id="A0A8J6IU10"/>
<dbReference type="GO" id="GO:0030246">
    <property type="term" value="F:carbohydrate binding"/>
    <property type="evidence" value="ECO:0007669"/>
    <property type="project" value="UniProtKB-UniRule"/>
</dbReference>
<comment type="similarity">
    <text evidence="1">Belongs to the glycosyl hydrolase 16 family.</text>
</comment>
<reference evidence="6" key="1">
    <citation type="journal article" date="2018" name="Int. J. Syst. Evol. Microbiol.">
        <title>Neptunicella marina gen. nov., sp. nov., isolated from surface seawater.</title>
        <authorList>
            <person name="Liu X."/>
            <person name="Lai Q."/>
            <person name="Du Y."/>
            <person name="Zhang X."/>
            <person name="Liu Z."/>
            <person name="Sun F."/>
            <person name="Shao Z."/>
        </authorList>
    </citation>
    <scope>NUCLEOTIDE SEQUENCE</scope>
    <source>
        <strain evidence="6">S27-2</strain>
    </source>
</reference>
<reference evidence="6" key="2">
    <citation type="submission" date="2020-08" db="EMBL/GenBank/DDBJ databases">
        <authorList>
            <person name="Lai Q."/>
        </authorList>
    </citation>
    <scope>NUCLEOTIDE SEQUENCE</scope>
    <source>
        <strain evidence="6">S27-2</strain>
    </source>
</reference>
<dbReference type="GO" id="GO:0005509">
    <property type="term" value="F:calcium ion binding"/>
    <property type="evidence" value="ECO:0007669"/>
    <property type="project" value="InterPro"/>
</dbReference>
<accession>A0A8J6IU10</accession>
<dbReference type="InterPro" id="IPR003367">
    <property type="entry name" value="Thrombospondin_3-like_rpt"/>
</dbReference>
<dbReference type="EMBL" id="JACNEP010000003">
    <property type="protein sequence ID" value="MBC3765418.1"/>
    <property type="molecule type" value="Genomic_DNA"/>
</dbReference>